<feature type="domain" description="Histidine kinase/HSP90-like ATPase" evidence="5">
    <location>
        <begin position="364"/>
        <end position="454"/>
    </location>
</feature>
<keyword evidence="4" id="KW-1133">Transmembrane helix</keyword>
<keyword evidence="3" id="KW-0902">Two-component regulatory system</keyword>
<evidence type="ECO:0000313" key="8">
    <source>
        <dbReference type="Proteomes" id="UP001193501"/>
    </source>
</evidence>
<keyword evidence="4" id="KW-0812">Transmembrane</keyword>
<gene>
    <name evidence="7" type="ORF">GV832_12915</name>
</gene>
<organism evidence="7 8">
    <name type="scientific">Stagnihabitans tardus</name>
    <dbReference type="NCBI Taxonomy" id="2699202"/>
    <lineage>
        <taxon>Bacteria</taxon>
        <taxon>Pseudomonadati</taxon>
        <taxon>Pseudomonadota</taxon>
        <taxon>Alphaproteobacteria</taxon>
        <taxon>Rhodobacterales</taxon>
        <taxon>Paracoccaceae</taxon>
        <taxon>Stagnihabitans</taxon>
    </lineage>
</organism>
<sequence>MSLTDDTRNWWSDLSLAGQFALAGGLVMALATGLVGFWVSGRIEGAVVRNAANTTALYMESFIEPLAQDMANAEALTPASEAAIAELLRGTTLGKRVVSFKLWGAGQRVVASTDAAVVGRSFPDEGDVVEAWKGEVVASFNHLDDEENAAERALNLPLLQIYTPIRERGSGRVIAVAEFYEVATQLQTDLVKARLSSWMAVLMVMAGIFGTLFAIVLRGSRIIQAQLEALAEMASRNVGLRIKVQGAAARFSALNDQALRQIGADLHDGPAQLMGFAALRLDSLRKGADERGQREIDGIQKAIREAISEIRNISRGVSLPEIEKRDMGEVIRGLVDAHAARTGTEVALSLELGPEMPIAVKICLGRLVQEGLTNAFRHGGGVGQEVRVSETDGALVAQVLDAGPGLAAGIGDDLYGLGLAGLAGRVESLGGELSLTPRLDGRKGSELRMVLDLRSVE</sequence>
<dbReference type="SUPFAM" id="SSF55874">
    <property type="entry name" value="ATPase domain of HSP90 chaperone/DNA topoisomerase II/histidine kinase"/>
    <property type="match status" value="1"/>
</dbReference>
<protein>
    <submittedName>
        <fullName evidence="7">Two-component sensor histidine kinase</fullName>
    </submittedName>
</protein>
<dbReference type="InterPro" id="IPR003594">
    <property type="entry name" value="HATPase_dom"/>
</dbReference>
<evidence type="ECO:0000259" key="5">
    <source>
        <dbReference type="Pfam" id="PF02518"/>
    </source>
</evidence>
<name>A0AAE4YB81_9RHOB</name>
<dbReference type="GO" id="GO:0016020">
    <property type="term" value="C:membrane"/>
    <property type="evidence" value="ECO:0007669"/>
    <property type="project" value="InterPro"/>
</dbReference>
<dbReference type="InterPro" id="IPR011712">
    <property type="entry name" value="Sig_transdc_His_kin_sub3_dim/P"/>
</dbReference>
<dbReference type="AlphaFoldDB" id="A0AAE4YB81"/>
<dbReference type="CDD" id="cd16917">
    <property type="entry name" value="HATPase_UhpB-NarQ-NarX-like"/>
    <property type="match status" value="1"/>
</dbReference>
<dbReference type="RefSeq" id="WP_168775301.1">
    <property type="nucleotide sequence ID" value="NZ_JAABNR010000011.1"/>
</dbReference>
<evidence type="ECO:0000256" key="4">
    <source>
        <dbReference type="SAM" id="Phobius"/>
    </source>
</evidence>
<evidence type="ECO:0000259" key="6">
    <source>
        <dbReference type="Pfam" id="PF07730"/>
    </source>
</evidence>
<dbReference type="InterPro" id="IPR050482">
    <property type="entry name" value="Sensor_HK_TwoCompSys"/>
</dbReference>
<evidence type="ECO:0000256" key="3">
    <source>
        <dbReference type="ARBA" id="ARBA00023012"/>
    </source>
</evidence>
<evidence type="ECO:0000313" key="7">
    <source>
        <dbReference type="EMBL" id="NBZ88487.1"/>
    </source>
</evidence>
<accession>A0AAE4YB81</accession>
<feature type="transmembrane region" description="Helical" evidence="4">
    <location>
        <begin position="195"/>
        <end position="217"/>
    </location>
</feature>
<dbReference type="InterPro" id="IPR036890">
    <property type="entry name" value="HATPase_C_sf"/>
</dbReference>
<feature type="transmembrane region" description="Helical" evidence="4">
    <location>
        <begin position="20"/>
        <end position="39"/>
    </location>
</feature>
<dbReference type="Proteomes" id="UP001193501">
    <property type="component" value="Unassembled WGS sequence"/>
</dbReference>
<keyword evidence="8" id="KW-1185">Reference proteome</keyword>
<keyword evidence="4" id="KW-0472">Membrane</keyword>
<comment type="caution">
    <text evidence="7">The sequence shown here is derived from an EMBL/GenBank/DDBJ whole genome shotgun (WGS) entry which is preliminary data.</text>
</comment>
<feature type="domain" description="Signal transduction histidine kinase subgroup 3 dimerisation and phosphoacceptor" evidence="6">
    <location>
        <begin position="260"/>
        <end position="317"/>
    </location>
</feature>
<evidence type="ECO:0000256" key="2">
    <source>
        <dbReference type="ARBA" id="ARBA00022777"/>
    </source>
</evidence>
<dbReference type="Gene3D" id="3.30.565.10">
    <property type="entry name" value="Histidine kinase-like ATPase, C-terminal domain"/>
    <property type="match status" value="1"/>
</dbReference>
<dbReference type="GO" id="GO:0000155">
    <property type="term" value="F:phosphorelay sensor kinase activity"/>
    <property type="evidence" value="ECO:0007669"/>
    <property type="project" value="InterPro"/>
</dbReference>
<proteinExistence type="predicted"/>
<dbReference type="EMBL" id="JAABNR010000011">
    <property type="protein sequence ID" value="NBZ88487.1"/>
    <property type="molecule type" value="Genomic_DNA"/>
</dbReference>
<dbReference type="PANTHER" id="PTHR24421">
    <property type="entry name" value="NITRATE/NITRITE SENSOR PROTEIN NARX-RELATED"/>
    <property type="match status" value="1"/>
</dbReference>
<keyword evidence="1" id="KW-0808">Transferase</keyword>
<reference evidence="7" key="1">
    <citation type="submission" date="2020-01" db="EMBL/GenBank/DDBJ databases">
        <authorList>
            <person name="Chen W.-M."/>
        </authorList>
    </citation>
    <scope>NUCLEOTIDE SEQUENCE</scope>
    <source>
        <strain evidence="7">CYK-10</strain>
    </source>
</reference>
<keyword evidence="2 7" id="KW-0418">Kinase</keyword>
<evidence type="ECO:0000256" key="1">
    <source>
        <dbReference type="ARBA" id="ARBA00022679"/>
    </source>
</evidence>
<dbReference type="Pfam" id="PF02518">
    <property type="entry name" value="HATPase_c"/>
    <property type="match status" value="1"/>
</dbReference>
<dbReference type="Gene3D" id="1.20.5.1930">
    <property type="match status" value="1"/>
</dbReference>
<dbReference type="Pfam" id="PF07730">
    <property type="entry name" value="HisKA_3"/>
    <property type="match status" value="1"/>
</dbReference>
<dbReference type="GO" id="GO:0046983">
    <property type="term" value="F:protein dimerization activity"/>
    <property type="evidence" value="ECO:0007669"/>
    <property type="project" value="InterPro"/>
</dbReference>